<evidence type="ECO:0000313" key="2">
    <source>
        <dbReference type="Proteomes" id="UP000037460"/>
    </source>
</evidence>
<dbReference type="AlphaFoldDB" id="A0A0M0JPU3"/>
<name>A0A0M0JPU3_9EUKA</name>
<evidence type="ECO:0000313" key="1">
    <source>
        <dbReference type="EMBL" id="KOO28604.1"/>
    </source>
</evidence>
<proteinExistence type="predicted"/>
<dbReference type="EMBL" id="JWZX01002542">
    <property type="protein sequence ID" value="KOO28604.1"/>
    <property type="molecule type" value="Genomic_DNA"/>
</dbReference>
<dbReference type="Proteomes" id="UP000037460">
    <property type="component" value="Unassembled WGS sequence"/>
</dbReference>
<comment type="caution">
    <text evidence="1">The sequence shown here is derived from an EMBL/GenBank/DDBJ whole genome shotgun (WGS) entry which is preliminary data.</text>
</comment>
<protein>
    <submittedName>
        <fullName evidence="1">Uncharacterized protein</fullName>
    </submittedName>
</protein>
<keyword evidence="2" id="KW-1185">Reference proteome</keyword>
<organism evidence="1 2">
    <name type="scientific">Chrysochromulina tobinii</name>
    <dbReference type="NCBI Taxonomy" id="1460289"/>
    <lineage>
        <taxon>Eukaryota</taxon>
        <taxon>Haptista</taxon>
        <taxon>Haptophyta</taxon>
        <taxon>Prymnesiophyceae</taxon>
        <taxon>Prymnesiales</taxon>
        <taxon>Chrysochromulinaceae</taxon>
        <taxon>Chrysochromulina</taxon>
    </lineage>
</organism>
<reference evidence="2" key="1">
    <citation type="journal article" date="2015" name="PLoS Genet.">
        <title>Genome Sequence and Transcriptome Analyses of Chrysochromulina tobin: Metabolic Tools for Enhanced Algal Fitness in the Prominent Order Prymnesiales (Haptophyceae).</title>
        <authorList>
            <person name="Hovde B.T."/>
            <person name="Deodato C.R."/>
            <person name="Hunsperger H.M."/>
            <person name="Ryken S.A."/>
            <person name="Yost W."/>
            <person name="Jha R.K."/>
            <person name="Patterson J."/>
            <person name="Monnat R.J. Jr."/>
            <person name="Barlow S.B."/>
            <person name="Starkenburg S.R."/>
            <person name="Cattolico R.A."/>
        </authorList>
    </citation>
    <scope>NUCLEOTIDE SEQUENCE</scope>
    <source>
        <strain evidence="2">CCMP291</strain>
    </source>
</reference>
<accession>A0A0M0JPU3</accession>
<sequence>MRACLATLQACLEALGSSSALSAELRAASSFYGVELWGWLRRGQPMLWRRLGELLSSSLRLHLSAIFSEEEDAEPDPLLATMRQRVREHVAAHGPEAYTTTGTEESFSSVITTNLLLMHRHAPSLAPGTAAGAALAAAAADDECAAALHELPAEMKDSLLAWAHAHSLLQQIFGPREPLGKLMKLPVNVPHFARLSALASVASALESRGSCDEAYLAPLRDIPQLQRDLHTKATWAKVAHETLLVFAKRRTTRAKRGEAADK</sequence>
<gene>
    <name evidence="1" type="ORF">Ctob_014356</name>
</gene>